<sequence>MRQSTTSMLLLMVLAISIMLRPILAEAALWTPSSQHEQHMAMQAEAPQMMGEHCPSMMAQNANHQSLSAHHHHLAASYDLTPCDDCGEQCDCVKHLHLQTLNLPTLAPLVLYNNAQYPVNAYQPVLISAPSQNLERPPRAFNA</sequence>
<dbReference type="Proteomes" id="UP000664835">
    <property type="component" value="Unassembled WGS sequence"/>
</dbReference>
<evidence type="ECO:0000313" key="1">
    <source>
        <dbReference type="EMBL" id="MBO1927548.1"/>
    </source>
</evidence>
<reference evidence="1 2" key="1">
    <citation type="submission" date="2021-03" db="EMBL/GenBank/DDBJ databases">
        <title>Thiomicrorhabdus sp.nov.,novel sulfur-oxidizing bacteria isolated from coastal sediment.</title>
        <authorList>
            <person name="Liu X."/>
        </authorList>
    </citation>
    <scope>NUCLEOTIDE SEQUENCE [LARGE SCALE GENOMIC DNA]</scope>
    <source>
        <strain evidence="1 2">6S2-11</strain>
    </source>
</reference>
<comment type="caution">
    <text evidence="1">The sequence shown here is derived from an EMBL/GenBank/DDBJ whole genome shotgun (WGS) entry which is preliminary data.</text>
</comment>
<proteinExistence type="predicted"/>
<organism evidence="1 2">
    <name type="scientific">Thiomicrorhabdus marina</name>
    <dbReference type="NCBI Taxonomy" id="2818442"/>
    <lineage>
        <taxon>Bacteria</taxon>
        <taxon>Pseudomonadati</taxon>
        <taxon>Pseudomonadota</taxon>
        <taxon>Gammaproteobacteria</taxon>
        <taxon>Thiotrichales</taxon>
        <taxon>Piscirickettsiaceae</taxon>
        <taxon>Thiomicrorhabdus</taxon>
    </lineage>
</organism>
<dbReference type="RefSeq" id="WP_208149855.1">
    <property type="nucleotide sequence ID" value="NZ_JAGETV010000013.1"/>
</dbReference>
<accession>A0ABS3Q664</accession>
<keyword evidence="2" id="KW-1185">Reference proteome</keyword>
<gene>
    <name evidence="1" type="ORF">J3998_08145</name>
</gene>
<protein>
    <recommendedName>
        <fullName evidence="3">DUF2946 domain-containing protein</fullName>
    </recommendedName>
</protein>
<evidence type="ECO:0008006" key="3">
    <source>
        <dbReference type="Google" id="ProtNLM"/>
    </source>
</evidence>
<dbReference type="EMBL" id="JAGETV010000013">
    <property type="protein sequence ID" value="MBO1927548.1"/>
    <property type="molecule type" value="Genomic_DNA"/>
</dbReference>
<name>A0ABS3Q664_9GAMM</name>
<evidence type="ECO:0000313" key="2">
    <source>
        <dbReference type="Proteomes" id="UP000664835"/>
    </source>
</evidence>